<evidence type="ECO:0000256" key="5">
    <source>
        <dbReference type="ARBA" id="ARBA00037941"/>
    </source>
</evidence>
<dbReference type="PANTHER" id="PTHR43104">
    <property type="entry name" value="L-2-HYDROXYGLUTARATE DEHYDROGENASE, MITOCHONDRIAL"/>
    <property type="match status" value="1"/>
</dbReference>
<evidence type="ECO:0000256" key="4">
    <source>
        <dbReference type="ARBA" id="ARBA00023002"/>
    </source>
</evidence>
<protein>
    <submittedName>
        <fullName evidence="7">Hydroxyglutarate oxidase</fullName>
    </submittedName>
</protein>
<feature type="domain" description="FAD dependent oxidoreductase" evidence="6">
    <location>
        <begin position="5"/>
        <end position="406"/>
    </location>
</feature>
<proteinExistence type="inferred from homology"/>
<dbReference type="AlphaFoldDB" id="A0A328VK94"/>
<dbReference type="Gene3D" id="3.50.50.60">
    <property type="entry name" value="FAD/NAD(P)-binding domain"/>
    <property type="match status" value="1"/>
</dbReference>
<dbReference type="Pfam" id="PF01266">
    <property type="entry name" value="DAO"/>
    <property type="match status" value="1"/>
</dbReference>
<evidence type="ECO:0000256" key="2">
    <source>
        <dbReference type="ARBA" id="ARBA00022630"/>
    </source>
</evidence>
<dbReference type="Proteomes" id="UP000248706">
    <property type="component" value="Unassembled WGS sequence"/>
</dbReference>
<comment type="similarity">
    <text evidence="5">Belongs to the L2HGDH family.</text>
</comment>
<dbReference type="NCBIfam" id="NF008726">
    <property type="entry name" value="PRK11728.1"/>
    <property type="match status" value="1"/>
</dbReference>
<comment type="cofactor">
    <cofactor evidence="1">
        <name>FAD</name>
        <dbReference type="ChEBI" id="CHEBI:57692"/>
    </cofactor>
</comment>
<keyword evidence="4" id="KW-0560">Oxidoreductase</keyword>
<keyword evidence="3" id="KW-0274">FAD</keyword>
<evidence type="ECO:0000256" key="1">
    <source>
        <dbReference type="ARBA" id="ARBA00001974"/>
    </source>
</evidence>
<name>A0A328VK94_9CHLR</name>
<keyword evidence="2" id="KW-0285">Flavoprotein</keyword>
<dbReference type="GO" id="GO:0047545">
    <property type="term" value="F:(S)-2-hydroxyglutarate dehydrogenase activity"/>
    <property type="evidence" value="ECO:0007669"/>
    <property type="project" value="TreeGrafter"/>
</dbReference>
<gene>
    <name evidence="7" type="ORF">A4R35_18475</name>
</gene>
<evidence type="ECO:0000259" key="6">
    <source>
        <dbReference type="Pfam" id="PF01266"/>
    </source>
</evidence>
<keyword evidence="8" id="KW-1185">Reference proteome</keyword>
<comment type="caution">
    <text evidence="7">The sequence shown here is derived from an EMBL/GenBank/DDBJ whole genome shotgun (WGS) entry which is preliminary data.</text>
</comment>
<accession>A0A328VK94</accession>
<dbReference type="OrthoDB" id="9801699at2"/>
<dbReference type="InterPro" id="IPR006076">
    <property type="entry name" value="FAD-dep_OxRdtase"/>
</dbReference>
<dbReference type="SUPFAM" id="SSF51905">
    <property type="entry name" value="FAD/NAD(P)-binding domain"/>
    <property type="match status" value="1"/>
</dbReference>
<dbReference type="EMBL" id="MCIF01000002">
    <property type="protein sequence ID" value="RAQ97529.1"/>
    <property type="molecule type" value="Genomic_DNA"/>
</dbReference>
<evidence type="ECO:0000313" key="8">
    <source>
        <dbReference type="Proteomes" id="UP000248706"/>
    </source>
</evidence>
<evidence type="ECO:0000313" key="7">
    <source>
        <dbReference type="EMBL" id="RAQ97529.1"/>
    </source>
</evidence>
<dbReference type="InterPro" id="IPR036188">
    <property type="entry name" value="FAD/NAD-bd_sf"/>
</dbReference>
<sequence>MQHYDLVIVGAGLVGLATAREYLRRRPGLRLLVVEKEPRIAAHQSGHNSGVLHTGIYYTPGSLKARACVTGHRAMLAFCREHGIPFQLCGKVIVALTEEELPRLQALYERGQRNGVQGLELIGPERLREIEPAAAGRRAIYSPNTGIVDFTRVAAALAEEITAHGADLRLSCQVVGLLPRAAEIVVQMRSHPPTAASQSGSCEEELTARAVITCAGLYSDRLARLTGDDGGLRIVPFRGDYYVLRPEKRQLVRGLIYPVPDPRFPFLGVHLTLRPNGEVWVGPNAVLALAREGYGRWQLHPRELWETLSYGGFWRLARRYWRMGLAELYRDYVKRAYVRQVQRYVPALEAEDLLPGPSGVRAQALAPDGSLVDDFVIRRGQRVLHVQNAPSPAATSSLVIAQMIVDEAQAQFAL</sequence>
<organism evidence="7 8">
    <name type="scientific">Thermogemmatispora tikiterensis</name>
    <dbReference type="NCBI Taxonomy" id="1825093"/>
    <lineage>
        <taxon>Bacteria</taxon>
        <taxon>Bacillati</taxon>
        <taxon>Chloroflexota</taxon>
        <taxon>Ktedonobacteria</taxon>
        <taxon>Thermogemmatisporales</taxon>
        <taxon>Thermogemmatisporaceae</taxon>
        <taxon>Thermogemmatispora</taxon>
    </lineage>
</organism>
<dbReference type="GO" id="GO:0005737">
    <property type="term" value="C:cytoplasm"/>
    <property type="evidence" value="ECO:0007669"/>
    <property type="project" value="TreeGrafter"/>
</dbReference>
<evidence type="ECO:0000256" key="3">
    <source>
        <dbReference type="ARBA" id="ARBA00022827"/>
    </source>
</evidence>
<dbReference type="Gene3D" id="3.30.9.10">
    <property type="entry name" value="D-Amino Acid Oxidase, subunit A, domain 2"/>
    <property type="match status" value="1"/>
</dbReference>
<reference evidence="7 8" key="1">
    <citation type="submission" date="2016-08" db="EMBL/GenBank/DDBJ databases">
        <title>Analysis of Carbohydrate Active Enzymes in Thermogemmatispora T81 Reveals Carbohydrate Degradation Ability.</title>
        <authorList>
            <person name="Tomazini A."/>
            <person name="Lal S."/>
            <person name="Stott M."/>
            <person name="Henrissat B."/>
            <person name="Polikarpov I."/>
            <person name="Sparling R."/>
            <person name="Levin D.B."/>
        </authorList>
    </citation>
    <scope>NUCLEOTIDE SEQUENCE [LARGE SCALE GENOMIC DNA]</scope>
    <source>
        <strain evidence="7 8">T81</strain>
    </source>
</reference>
<dbReference type="PANTHER" id="PTHR43104:SF2">
    <property type="entry name" value="L-2-HYDROXYGLUTARATE DEHYDROGENASE, MITOCHONDRIAL"/>
    <property type="match status" value="1"/>
</dbReference>